<feature type="domain" description="RING-type" evidence="5">
    <location>
        <begin position="127"/>
        <end position="152"/>
    </location>
</feature>
<evidence type="ECO:0000313" key="6">
    <source>
        <dbReference type="EMBL" id="OVA09947.1"/>
    </source>
</evidence>
<dbReference type="OMA" id="CELPCAH"/>
<evidence type="ECO:0000313" key="7">
    <source>
        <dbReference type="Proteomes" id="UP000195402"/>
    </source>
</evidence>
<keyword evidence="1" id="KW-0479">Metal-binding</keyword>
<accession>A0A200QHT6</accession>
<dbReference type="InterPro" id="IPR001841">
    <property type="entry name" value="Znf_RING"/>
</dbReference>
<keyword evidence="7" id="KW-1185">Reference proteome</keyword>
<dbReference type="Gene3D" id="3.30.40.10">
    <property type="entry name" value="Zinc/RING finger domain, C3HC4 (zinc finger)"/>
    <property type="match status" value="1"/>
</dbReference>
<name>A0A200QHT6_MACCD</name>
<dbReference type="InParanoid" id="A0A200QHT6"/>
<evidence type="ECO:0000256" key="3">
    <source>
        <dbReference type="ARBA" id="ARBA00022833"/>
    </source>
</evidence>
<dbReference type="FunCoup" id="A0A200QHT6">
    <property type="interactions" value="29"/>
</dbReference>
<proteinExistence type="predicted"/>
<evidence type="ECO:0000256" key="2">
    <source>
        <dbReference type="ARBA" id="ARBA00022771"/>
    </source>
</evidence>
<reference evidence="6 7" key="1">
    <citation type="journal article" date="2017" name="Mol. Plant">
        <title>The Genome of Medicinal Plant Macleaya cordata Provides New Insights into Benzylisoquinoline Alkaloids Metabolism.</title>
        <authorList>
            <person name="Liu X."/>
            <person name="Liu Y."/>
            <person name="Huang P."/>
            <person name="Ma Y."/>
            <person name="Qing Z."/>
            <person name="Tang Q."/>
            <person name="Cao H."/>
            <person name="Cheng P."/>
            <person name="Zheng Y."/>
            <person name="Yuan Z."/>
            <person name="Zhou Y."/>
            <person name="Liu J."/>
            <person name="Tang Z."/>
            <person name="Zhuo Y."/>
            <person name="Zhang Y."/>
            <person name="Yu L."/>
            <person name="Huang J."/>
            <person name="Yang P."/>
            <person name="Peng Q."/>
            <person name="Zhang J."/>
            <person name="Jiang W."/>
            <person name="Zhang Z."/>
            <person name="Lin K."/>
            <person name="Ro D.K."/>
            <person name="Chen X."/>
            <person name="Xiong X."/>
            <person name="Shang Y."/>
            <person name="Huang S."/>
            <person name="Zeng J."/>
        </authorList>
    </citation>
    <scope>NUCLEOTIDE SEQUENCE [LARGE SCALE GENOMIC DNA]</scope>
    <source>
        <strain evidence="7">cv. BLH2017</strain>
        <tissue evidence="6">Root</tissue>
    </source>
</reference>
<dbReference type="EMBL" id="MVGT01002043">
    <property type="protein sequence ID" value="OVA09947.1"/>
    <property type="molecule type" value="Genomic_DNA"/>
</dbReference>
<dbReference type="STRING" id="56857.A0A200QHT6"/>
<dbReference type="GO" id="GO:0061630">
    <property type="term" value="F:ubiquitin protein ligase activity"/>
    <property type="evidence" value="ECO:0007669"/>
    <property type="project" value="TreeGrafter"/>
</dbReference>
<dbReference type="GO" id="GO:0016567">
    <property type="term" value="P:protein ubiquitination"/>
    <property type="evidence" value="ECO:0007669"/>
    <property type="project" value="TreeGrafter"/>
</dbReference>
<comment type="caution">
    <text evidence="6">The sequence shown here is derived from an EMBL/GenBank/DDBJ whole genome shotgun (WGS) entry which is preliminary data.</text>
</comment>
<dbReference type="InterPro" id="IPR013083">
    <property type="entry name" value="Znf_RING/FYVE/PHD"/>
</dbReference>
<dbReference type="Pfam" id="PF13639">
    <property type="entry name" value="zf-RING_2"/>
    <property type="match status" value="1"/>
</dbReference>
<dbReference type="PANTHER" id="PTHR15710:SF67">
    <property type="entry name" value="E3 UBIQUITIN-PROTEIN LIGASE SGR9, AMYLOPLASTIC"/>
    <property type="match status" value="1"/>
</dbReference>
<dbReference type="GO" id="GO:0005737">
    <property type="term" value="C:cytoplasm"/>
    <property type="evidence" value="ECO:0007669"/>
    <property type="project" value="TreeGrafter"/>
</dbReference>
<dbReference type="SUPFAM" id="SSF57850">
    <property type="entry name" value="RING/U-box"/>
    <property type="match status" value="1"/>
</dbReference>
<evidence type="ECO:0000256" key="1">
    <source>
        <dbReference type="ARBA" id="ARBA00022723"/>
    </source>
</evidence>
<dbReference type="AlphaFoldDB" id="A0A200QHT6"/>
<dbReference type="PROSITE" id="PS50089">
    <property type="entry name" value="ZF_RING_2"/>
    <property type="match status" value="1"/>
</dbReference>
<evidence type="ECO:0000256" key="4">
    <source>
        <dbReference type="PROSITE-ProRule" id="PRU00175"/>
    </source>
</evidence>
<dbReference type="PANTHER" id="PTHR15710">
    <property type="entry name" value="E3 UBIQUITIN-PROTEIN LIGASE PRAJA"/>
    <property type="match status" value="1"/>
</dbReference>
<keyword evidence="2 4" id="KW-0863">Zinc-finger</keyword>
<evidence type="ECO:0000259" key="5">
    <source>
        <dbReference type="PROSITE" id="PS50089"/>
    </source>
</evidence>
<sequence length="190" mass="21295">MGSTSTRIRLRDADAILLLLLLCEVHQYNSHVLNSYPQIEWRRILNNYIFNNTLMTISGMGFSSTSLVFCPYIDTVIKCRRFLDAMNGSGGGGGGKISREVAASAAAVVALRSVQEEMREGRDVCEMPCEHLFHWICILPWLKKRNTCPCCRFQIPTDDVFGEIDRLWTVLITKAAAGCCNARKNLCGQL</sequence>
<keyword evidence="3" id="KW-0862">Zinc</keyword>
<dbReference type="Proteomes" id="UP000195402">
    <property type="component" value="Unassembled WGS sequence"/>
</dbReference>
<gene>
    <name evidence="6" type="ORF">BVC80_1751g108</name>
</gene>
<dbReference type="OrthoDB" id="21204at2759"/>
<dbReference type="GO" id="GO:0008270">
    <property type="term" value="F:zinc ion binding"/>
    <property type="evidence" value="ECO:0007669"/>
    <property type="project" value="UniProtKB-KW"/>
</dbReference>
<organism evidence="6 7">
    <name type="scientific">Macleaya cordata</name>
    <name type="common">Five-seeded plume-poppy</name>
    <name type="synonym">Bocconia cordata</name>
    <dbReference type="NCBI Taxonomy" id="56857"/>
    <lineage>
        <taxon>Eukaryota</taxon>
        <taxon>Viridiplantae</taxon>
        <taxon>Streptophyta</taxon>
        <taxon>Embryophyta</taxon>
        <taxon>Tracheophyta</taxon>
        <taxon>Spermatophyta</taxon>
        <taxon>Magnoliopsida</taxon>
        <taxon>Ranunculales</taxon>
        <taxon>Papaveraceae</taxon>
        <taxon>Papaveroideae</taxon>
        <taxon>Macleaya</taxon>
    </lineage>
</organism>
<protein>
    <submittedName>
        <fullName evidence="6">Zinc finger protein</fullName>
    </submittedName>
</protein>